<evidence type="ECO:0000256" key="10">
    <source>
        <dbReference type="RuleBase" id="RU368065"/>
    </source>
</evidence>
<keyword evidence="10" id="KW-0333">Golgi apparatus</keyword>
<name>E0S9C7_ENCIT</name>
<evidence type="ECO:0000256" key="7">
    <source>
        <dbReference type="ARBA" id="ARBA00023055"/>
    </source>
</evidence>
<dbReference type="AlphaFoldDB" id="E0S9C7"/>
<comment type="function">
    <text evidence="10">Mediator of sterol homeostasis involved in sterol uptake, trafficking and distribution into membranes.</text>
</comment>
<keyword evidence="10" id="KW-0746">Sphingolipid metabolism</keyword>
<dbReference type="GO" id="GO:0032541">
    <property type="term" value="C:cortical endoplasmic reticulum"/>
    <property type="evidence" value="ECO:0007669"/>
    <property type="project" value="TreeGrafter"/>
</dbReference>
<evidence type="ECO:0000256" key="3">
    <source>
        <dbReference type="ARBA" id="ARBA00022448"/>
    </source>
</evidence>
<dbReference type="Proteomes" id="UP000002313">
    <property type="component" value="Chromosome IX"/>
</dbReference>
<feature type="transmembrane region" description="Helical" evidence="10">
    <location>
        <begin position="147"/>
        <end position="166"/>
    </location>
</feature>
<dbReference type="EMBL" id="CP001950">
    <property type="protein sequence ID" value="ADM12191.1"/>
    <property type="molecule type" value="Genomic_DNA"/>
</dbReference>
<gene>
    <name evidence="11" type="ORF">Eint_090620</name>
</gene>
<keyword evidence="3 10" id="KW-0813">Transport</keyword>
<dbReference type="RefSeq" id="XP_003073551.1">
    <property type="nucleotide sequence ID" value="XM_003073505.1"/>
</dbReference>
<evidence type="ECO:0000313" key="11">
    <source>
        <dbReference type="EMBL" id="ADM12191.1"/>
    </source>
</evidence>
<keyword evidence="4 10" id="KW-0812">Transmembrane</keyword>
<comment type="subcellular location">
    <subcellularLocation>
        <location evidence="1 10">Endoplasmic reticulum membrane</location>
        <topology evidence="1 10">Multi-pass membrane protein</topology>
    </subcellularLocation>
    <subcellularLocation>
        <location evidence="10">Golgi apparatus membrane</location>
        <topology evidence="10">Multi-pass membrane protein</topology>
    </subcellularLocation>
</comment>
<dbReference type="PANTHER" id="PTHR14467:SF0">
    <property type="entry name" value="PROTEIN ARV1"/>
    <property type="match status" value="1"/>
</dbReference>
<dbReference type="InterPro" id="IPR007290">
    <property type="entry name" value="Arv1"/>
</dbReference>
<keyword evidence="8 10" id="KW-0443">Lipid metabolism</keyword>
<dbReference type="GO" id="GO:0016125">
    <property type="term" value="P:sterol metabolic process"/>
    <property type="evidence" value="ECO:0007669"/>
    <property type="project" value="UniProtKB-UniRule"/>
</dbReference>
<comment type="caution">
    <text evidence="10">Lacks conserved residue(s) required for the propagation of feature annotation.</text>
</comment>
<dbReference type="GeneID" id="9698382"/>
<dbReference type="PANTHER" id="PTHR14467">
    <property type="entry name" value="ARV1"/>
    <property type="match status" value="1"/>
</dbReference>
<keyword evidence="7 10" id="KW-0445">Lipid transport</keyword>
<evidence type="ECO:0000256" key="8">
    <source>
        <dbReference type="ARBA" id="ARBA00023098"/>
    </source>
</evidence>
<organism evidence="11 12">
    <name type="scientific">Encephalitozoon intestinalis (strain ATCC 50506)</name>
    <name type="common">Microsporidian parasite</name>
    <name type="synonym">Septata intestinalis</name>
    <dbReference type="NCBI Taxonomy" id="876142"/>
    <lineage>
        <taxon>Eukaryota</taxon>
        <taxon>Fungi</taxon>
        <taxon>Fungi incertae sedis</taxon>
        <taxon>Microsporidia</taxon>
        <taxon>Unikaryonidae</taxon>
        <taxon>Encephalitozoon</taxon>
    </lineage>
</organism>
<evidence type="ECO:0000256" key="1">
    <source>
        <dbReference type="ARBA" id="ARBA00004477"/>
    </source>
</evidence>
<dbReference type="GO" id="GO:0006665">
    <property type="term" value="P:sphingolipid metabolic process"/>
    <property type="evidence" value="ECO:0007669"/>
    <property type="project" value="UniProtKB-UniRule"/>
</dbReference>
<feature type="transmembrane region" description="Helical" evidence="10">
    <location>
        <begin position="172"/>
        <end position="192"/>
    </location>
</feature>
<dbReference type="HOGENOM" id="CLU_1250668_0_0_1"/>
<dbReference type="Pfam" id="PF04161">
    <property type="entry name" value="Arv1"/>
    <property type="match status" value="1"/>
</dbReference>
<protein>
    <recommendedName>
        <fullName evidence="10">Protein ARV</fullName>
    </recommendedName>
</protein>
<reference evidence="11 12" key="1">
    <citation type="journal article" date="2010" name="Nat. Commun.">
        <title>The complete sequence of the smallest known nuclear genome from the microsporidian Encephalitozoon intestinalis.</title>
        <authorList>
            <person name="Corradi N."/>
            <person name="Pombert J.-F."/>
            <person name="Farinelli L."/>
            <person name="Didier E.S."/>
            <person name="Keeling P.J."/>
        </authorList>
    </citation>
    <scope>NUCLEOTIDE SEQUENCE [LARGE SCALE GENOMIC DNA]</scope>
    <source>
        <strain evidence="11 12">ATCC 50506</strain>
    </source>
</reference>
<proteinExistence type="inferred from homology"/>
<evidence type="ECO:0000256" key="9">
    <source>
        <dbReference type="ARBA" id="ARBA00023136"/>
    </source>
</evidence>
<dbReference type="GO" id="GO:0000139">
    <property type="term" value="C:Golgi membrane"/>
    <property type="evidence" value="ECO:0007669"/>
    <property type="project" value="UniProtKB-SubCell"/>
</dbReference>
<dbReference type="GO" id="GO:0005789">
    <property type="term" value="C:endoplasmic reticulum membrane"/>
    <property type="evidence" value="ECO:0007669"/>
    <property type="project" value="UniProtKB-SubCell"/>
</dbReference>
<evidence type="ECO:0000256" key="5">
    <source>
        <dbReference type="ARBA" id="ARBA00022824"/>
    </source>
</evidence>
<dbReference type="GO" id="GO:0097036">
    <property type="term" value="P:regulation of plasma membrane sterol distribution"/>
    <property type="evidence" value="ECO:0007669"/>
    <property type="project" value="UniProtKB-UniRule"/>
</dbReference>
<keyword evidence="12" id="KW-1185">Reference proteome</keyword>
<keyword evidence="9 10" id="KW-0472">Membrane</keyword>
<reference evidence="11 12" key="2">
    <citation type="journal article" date="2012" name="Proc. Natl. Acad. Sci. U.S.A.">
        <title>Gain and loss of multiple functionally related, horizontally transferred genes in the reduced genomes of two microsporidian parasites.</title>
        <authorList>
            <person name="Pombert J.-F."/>
            <person name="Selman M."/>
            <person name="Burki F."/>
            <person name="Bardell F.T."/>
            <person name="Farinelli L."/>
            <person name="Solter L.F."/>
            <person name="Whitman D.W."/>
            <person name="Weiss L.M."/>
            <person name="Corradi N."/>
            <person name="Keeling P.J."/>
        </authorList>
    </citation>
    <scope>NUCLEOTIDE SEQUENCE [LARGE SCALE GENOMIC DNA]</scope>
    <source>
        <strain evidence="11 12">ATCC 50506</strain>
    </source>
</reference>
<keyword evidence="6 10" id="KW-1133">Transmembrane helix</keyword>
<sequence length="222" mass="25637">MYVCIECGNRAKHLFLKNSSAKQISRCQLCSKKMDRYFELNSLMKLVDLLLLKRRIFRHYLFNNKKDLTRSALFMLIAKVLTGPILHHHGALRILFFGESSGKVNLIATIATICRDALESLVETVLLLVLAFTVFHRHVRFLKLSSSLLLSSFYYLFIFIMIMWKYQWEEYLLVIEFLCIASNSIVISEICLVRNEIAVGCICGCKLITALMCKRILGSIRL</sequence>
<dbReference type="OrthoDB" id="2192830at2759"/>
<comment type="similarity">
    <text evidence="2 10">Belongs to the ARV1 family.</text>
</comment>
<evidence type="ECO:0000256" key="6">
    <source>
        <dbReference type="ARBA" id="ARBA00022989"/>
    </source>
</evidence>
<keyword evidence="5 10" id="KW-0256">Endoplasmic reticulum</keyword>
<comment type="function">
    <text evidence="10">Regulates also the sphingolipid metabolism.</text>
</comment>
<accession>E0S9C7</accession>
<dbReference type="GO" id="GO:0032366">
    <property type="term" value="P:intracellular sterol transport"/>
    <property type="evidence" value="ECO:0007669"/>
    <property type="project" value="UniProtKB-UniRule"/>
</dbReference>
<dbReference type="KEGG" id="ein:Eint_090620"/>
<evidence type="ECO:0000313" key="12">
    <source>
        <dbReference type="Proteomes" id="UP000002313"/>
    </source>
</evidence>
<dbReference type="VEuPathDB" id="MicrosporidiaDB:Eint_090620"/>
<evidence type="ECO:0000256" key="4">
    <source>
        <dbReference type="ARBA" id="ARBA00022692"/>
    </source>
</evidence>
<evidence type="ECO:0000256" key="2">
    <source>
        <dbReference type="ARBA" id="ARBA00009187"/>
    </source>
</evidence>